<dbReference type="PIRSF" id="PIRSF019260">
    <property type="entry name" value="PBSX_XkdE_prd"/>
    <property type="match status" value="1"/>
</dbReference>
<keyword evidence="3" id="KW-1185">Reference proteome</keyword>
<protein>
    <submittedName>
        <fullName evidence="2">Phage portal protein</fullName>
    </submittedName>
</protein>
<comment type="similarity">
    <text evidence="1">Belongs to the phage portal family. PBSX subfamily.</text>
</comment>
<dbReference type="EMBL" id="JAPTNG010000027">
    <property type="protein sequence ID" value="MCZ0833664.1"/>
    <property type="molecule type" value="Genomic_DNA"/>
</dbReference>
<dbReference type="Pfam" id="PF04860">
    <property type="entry name" value="Phage_portal"/>
    <property type="match status" value="1"/>
</dbReference>
<proteinExistence type="inferred from homology"/>
<organism evidence="2 3">
    <name type="scientific">Brevibacillus halotolerans</name>
    <dbReference type="NCBI Taxonomy" id="1507437"/>
    <lineage>
        <taxon>Bacteria</taxon>
        <taxon>Bacillati</taxon>
        <taxon>Bacillota</taxon>
        <taxon>Bacilli</taxon>
        <taxon>Bacillales</taxon>
        <taxon>Paenibacillaceae</taxon>
        <taxon>Brevibacillus</taxon>
    </lineage>
</organism>
<name>A0ABT4I3M1_9BACL</name>
<reference evidence="2" key="1">
    <citation type="submission" date="2022-09" db="EMBL/GenBank/DDBJ databases">
        <title>Genome analysis and characterization of larvicidal activity of Brevibacillus strains.</title>
        <authorList>
            <person name="Patrusheva E.V."/>
            <person name="Izotova A.O."/>
            <person name="Toshchakov S.V."/>
            <person name="Sineoky S.P."/>
        </authorList>
    </citation>
    <scope>NUCLEOTIDE SEQUENCE</scope>
    <source>
        <strain evidence="2">VKPM_B-13244</strain>
    </source>
</reference>
<dbReference type="InterPro" id="IPR006944">
    <property type="entry name" value="Phage/GTA_portal"/>
</dbReference>
<comment type="caution">
    <text evidence="2">The sequence shown here is derived from an EMBL/GenBank/DDBJ whole genome shotgun (WGS) entry which is preliminary data.</text>
</comment>
<evidence type="ECO:0000313" key="2">
    <source>
        <dbReference type="EMBL" id="MCZ0833664.1"/>
    </source>
</evidence>
<dbReference type="NCBIfam" id="TIGR01540">
    <property type="entry name" value="portal_PBSX"/>
    <property type="match status" value="1"/>
</dbReference>
<dbReference type="InterPro" id="IPR006430">
    <property type="entry name" value="Phage_portal_PBSX"/>
</dbReference>
<sequence>MSKESTLRAQWIPISKAEETPSSQQLSDDKFNGFYEQYELIAPLVTPEAYKEIVKQSSIIPQCIEAYKTSITGYGCYLEYMPGESDETAKSEWDVADRLLLTANLEKSIEQLLSEMVEDLESCGNAYLEVSRGGGLPALYRIPPKDMRCTAELDKVTMTYTRLVHGEIEDFTQEKWIRRYAQKRAAKIVWFREFGSPDTNNENEVIHLKLGNEEYGHPRWSGNTPGILGSRKAEELNLGYFENGRMLSLVLSVVNGQLTEGSIKALSQARGAKSQGGILYLEAEGFEKGLTGDEKEKVQIKLDKLNDLLQTDALFTDYAKDKRKEIRSSFRLPPILTGESDDYNRATSDNARRIAEEQVFKPYRDWLMDEIFNKRLFPAIGVHKVKAVLRGPKIADPEERRQLLDYLADRGILIVRDLIPIAEEVLGTIIDENRFEAGYLDTPIVKLVSSTNSYAELMQHTNPEEKLAVIAKRMLRHTQEKSHV</sequence>
<evidence type="ECO:0000256" key="1">
    <source>
        <dbReference type="ARBA" id="ARBA00006799"/>
    </source>
</evidence>
<accession>A0ABT4I3M1</accession>
<evidence type="ECO:0000313" key="3">
    <source>
        <dbReference type="Proteomes" id="UP001067708"/>
    </source>
</evidence>
<dbReference type="Proteomes" id="UP001067708">
    <property type="component" value="Unassembled WGS sequence"/>
</dbReference>
<dbReference type="RefSeq" id="WP_258418476.1">
    <property type="nucleotide sequence ID" value="NZ_JAPTNG010000027.1"/>
</dbReference>
<gene>
    <name evidence="2" type="ORF">O0535_23440</name>
</gene>
<dbReference type="InterPro" id="IPR016753">
    <property type="entry name" value="PBSX_Firmicutes"/>
</dbReference>